<reference evidence="1 2" key="1">
    <citation type="submission" date="2019-10" db="EMBL/GenBank/DDBJ databases">
        <title>Lysobacter alkalisoli sp. nov., isolated from saline-alkaline soil.</title>
        <authorList>
            <person name="Sun J.-Q."/>
        </authorList>
    </citation>
    <scope>NUCLEOTIDE SEQUENCE [LARGE SCALE GENOMIC DNA]</scope>
    <source>
        <strain evidence="1 2">KCTC 42381</strain>
    </source>
</reference>
<protein>
    <submittedName>
        <fullName evidence="1">Uncharacterized protein</fullName>
    </submittedName>
</protein>
<gene>
    <name evidence="1" type="ORF">FKV24_014145</name>
</gene>
<accession>A0A508AJR0</accession>
<dbReference type="RefSeq" id="WP_141482835.1">
    <property type="nucleotide sequence ID" value="NZ_VICD02000242.1"/>
</dbReference>
<comment type="caution">
    <text evidence="1">The sequence shown here is derived from an EMBL/GenBank/DDBJ whole genome shotgun (WGS) entry which is preliminary data.</text>
</comment>
<name>A0A508AJR0_9GAMM</name>
<organism evidence="1 2">
    <name type="scientific">Marilutibacter maris</name>
    <dbReference type="NCBI Taxonomy" id="1605891"/>
    <lineage>
        <taxon>Bacteria</taxon>
        <taxon>Pseudomonadati</taxon>
        <taxon>Pseudomonadota</taxon>
        <taxon>Gammaproteobacteria</taxon>
        <taxon>Lysobacterales</taxon>
        <taxon>Lysobacteraceae</taxon>
        <taxon>Marilutibacter</taxon>
    </lineage>
</organism>
<dbReference type="AlphaFoldDB" id="A0A508AJR0"/>
<evidence type="ECO:0000313" key="1">
    <source>
        <dbReference type="EMBL" id="KAB8173380.1"/>
    </source>
</evidence>
<sequence length="407" mass="45595">MSKQRAKHVRLLPLVEACADIEGLLDAGPQGVPALLLSLCLEKSICAYFCVPEGLVAVSYKFVKRDCGRMSFGPGKGEVAYKHGPMADRNIKYLGLDEAHLQGLRDAGFVTIEGFQNDGLTVVKGGLLRVGVEYGVIRKDVVPHSHGAFFGMYSLREWEVNPIPVSLRVTDVLIAVQDVTTLRALIGERHVHDKWGHREAAPSVFLAYRMSQDPYDFKGVMKALIDEDPEGFFNRAIATTMARIMKMDVRPNAEKGIAVEKIANNGMGKDYSDPNLSKRMSLLLLATDCWIHDEALRAVTETRLAPAREEAAKQRELLSQKQRDELDQRVFHAEQLERSALQARLKMPSGLRDYLRSLGFRANQADHLYHVITRTQTGRRHVQTEKEAAAARVLTKARRLRNLGDNR</sequence>
<proteinExistence type="predicted"/>
<dbReference type="EMBL" id="VICD02000242">
    <property type="protein sequence ID" value="KAB8173380.1"/>
    <property type="molecule type" value="Genomic_DNA"/>
</dbReference>
<dbReference type="Proteomes" id="UP000320431">
    <property type="component" value="Unassembled WGS sequence"/>
</dbReference>
<evidence type="ECO:0000313" key="2">
    <source>
        <dbReference type="Proteomes" id="UP000320431"/>
    </source>
</evidence>